<evidence type="ECO:0000313" key="2">
    <source>
        <dbReference type="EMBL" id="RUS87708.1"/>
    </source>
</evidence>
<dbReference type="PANTHER" id="PTHR10877">
    <property type="entry name" value="POLYCYSTIN FAMILY MEMBER"/>
    <property type="match status" value="1"/>
</dbReference>
<dbReference type="PANTHER" id="PTHR10877:SF194">
    <property type="entry name" value="LOCATION OF VULVA DEFECTIVE 1"/>
    <property type="match status" value="1"/>
</dbReference>
<dbReference type="Proteomes" id="UP000271974">
    <property type="component" value="Unassembled WGS sequence"/>
</dbReference>
<comment type="caution">
    <text evidence="2">The sequence shown here is derived from an EMBL/GenBank/DDBJ whole genome shotgun (WGS) entry which is preliminary data.</text>
</comment>
<keyword evidence="1" id="KW-0472">Membrane</keyword>
<name>A0A3S1ABP2_ELYCH</name>
<evidence type="ECO:0000313" key="3">
    <source>
        <dbReference type="Proteomes" id="UP000271974"/>
    </source>
</evidence>
<dbReference type="GO" id="GO:0005262">
    <property type="term" value="F:calcium channel activity"/>
    <property type="evidence" value="ECO:0007669"/>
    <property type="project" value="TreeGrafter"/>
</dbReference>
<dbReference type="OrthoDB" id="10464276at2759"/>
<sequence length="145" mass="16983">MPMATGCAFSMLALSLFGPTIENFYTIKASYLMVNQYFIKPQKIYDNLSDSHPYLGPGFVFFLGLTVNLFVLNFFIAFLNEAYLAIITRIKILNYNKREKTKLEYAYEFLGITDTMNQDNEEENKFRDYAEQREFIEAMRRILGN</sequence>
<reference evidence="2 3" key="1">
    <citation type="submission" date="2019-01" db="EMBL/GenBank/DDBJ databases">
        <title>A draft genome assembly of the solar-powered sea slug Elysia chlorotica.</title>
        <authorList>
            <person name="Cai H."/>
            <person name="Li Q."/>
            <person name="Fang X."/>
            <person name="Li J."/>
            <person name="Curtis N.E."/>
            <person name="Altenburger A."/>
            <person name="Shibata T."/>
            <person name="Feng M."/>
            <person name="Maeda T."/>
            <person name="Schwartz J.A."/>
            <person name="Shigenobu S."/>
            <person name="Lundholm N."/>
            <person name="Nishiyama T."/>
            <person name="Yang H."/>
            <person name="Hasebe M."/>
            <person name="Li S."/>
            <person name="Pierce S.K."/>
            <person name="Wang J."/>
        </authorList>
    </citation>
    <scope>NUCLEOTIDE SEQUENCE [LARGE SCALE GENOMIC DNA]</scope>
    <source>
        <strain evidence="2">EC2010</strain>
        <tissue evidence="2">Whole organism of an adult</tissue>
    </source>
</reference>
<dbReference type="EMBL" id="RQTK01000103">
    <property type="protein sequence ID" value="RUS87708.1"/>
    <property type="molecule type" value="Genomic_DNA"/>
</dbReference>
<protein>
    <recommendedName>
        <fullName evidence="4">Polycystin cation channel PKD1/PKD2 domain-containing protein</fullName>
    </recommendedName>
</protein>
<organism evidence="2 3">
    <name type="scientific">Elysia chlorotica</name>
    <name type="common">Eastern emerald elysia</name>
    <name type="synonym">Sea slug</name>
    <dbReference type="NCBI Taxonomy" id="188477"/>
    <lineage>
        <taxon>Eukaryota</taxon>
        <taxon>Metazoa</taxon>
        <taxon>Spiralia</taxon>
        <taxon>Lophotrochozoa</taxon>
        <taxon>Mollusca</taxon>
        <taxon>Gastropoda</taxon>
        <taxon>Heterobranchia</taxon>
        <taxon>Euthyneura</taxon>
        <taxon>Panpulmonata</taxon>
        <taxon>Sacoglossa</taxon>
        <taxon>Placobranchoidea</taxon>
        <taxon>Plakobranchidae</taxon>
        <taxon>Elysia</taxon>
    </lineage>
</organism>
<gene>
    <name evidence="2" type="ORF">EGW08_004549</name>
</gene>
<proteinExistence type="predicted"/>
<feature type="transmembrane region" description="Helical" evidence="1">
    <location>
        <begin position="59"/>
        <end position="79"/>
    </location>
</feature>
<evidence type="ECO:0000256" key="1">
    <source>
        <dbReference type="SAM" id="Phobius"/>
    </source>
</evidence>
<dbReference type="InterPro" id="IPR051223">
    <property type="entry name" value="Polycystin"/>
</dbReference>
<evidence type="ECO:0008006" key="4">
    <source>
        <dbReference type="Google" id="ProtNLM"/>
    </source>
</evidence>
<dbReference type="GO" id="GO:0050982">
    <property type="term" value="P:detection of mechanical stimulus"/>
    <property type="evidence" value="ECO:0007669"/>
    <property type="project" value="TreeGrafter"/>
</dbReference>
<keyword evidence="3" id="KW-1185">Reference proteome</keyword>
<dbReference type="GO" id="GO:0016020">
    <property type="term" value="C:membrane"/>
    <property type="evidence" value="ECO:0007669"/>
    <property type="project" value="TreeGrafter"/>
</dbReference>
<keyword evidence="1" id="KW-1133">Transmembrane helix</keyword>
<accession>A0A3S1ABP2</accession>
<keyword evidence="1" id="KW-0812">Transmembrane</keyword>
<dbReference type="AlphaFoldDB" id="A0A3S1ABP2"/>